<keyword evidence="4 6" id="KW-0067">ATP-binding</keyword>
<keyword evidence="3 6" id="KW-0547">Nucleotide-binding</keyword>
<feature type="domain" description="Clp1 C-terminal" evidence="7">
    <location>
        <begin position="310"/>
        <end position="420"/>
    </location>
</feature>
<dbReference type="Gene3D" id="3.40.50.300">
    <property type="entry name" value="P-loop containing nucleotide triphosphate hydrolases"/>
    <property type="match status" value="1"/>
</dbReference>
<dbReference type="PANTHER" id="PTHR12755:SF6">
    <property type="entry name" value="POLYRIBONUCLEOTIDE 5'-HYDROXYL-KINASE CLP1"/>
    <property type="match status" value="1"/>
</dbReference>
<dbReference type="GO" id="GO:0005849">
    <property type="term" value="C:mRNA cleavage factor complex"/>
    <property type="evidence" value="ECO:0007669"/>
    <property type="project" value="InterPro"/>
</dbReference>
<dbReference type="InterPro" id="IPR027417">
    <property type="entry name" value="P-loop_NTPase"/>
</dbReference>
<dbReference type="FunFam" id="2.40.30.330:FF:000002">
    <property type="entry name" value="Protein CLP1 homolog"/>
    <property type="match status" value="1"/>
</dbReference>
<gene>
    <name evidence="10" type="ORF">KC19_4G111200</name>
</gene>
<dbReference type="GO" id="GO:0006388">
    <property type="term" value="P:tRNA splicing, via endonucleolytic cleavage and ligation"/>
    <property type="evidence" value="ECO:0007669"/>
    <property type="project" value="TreeGrafter"/>
</dbReference>
<comment type="function">
    <text evidence="6">Required for endonucleolytic cleavage during polyadenylation-dependent pre-mRNA 3'-end formation.</text>
</comment>
<dbReference type="InterPro" id="IPR032319">
    <property type="entry name" value="CLP1_P"/>
</dbReference>
<dbReference type="FunFam" id="2.60.120.1030:FF:000001">
    <property type="entry name" value="Protein CLP1 homolog 5"/>
    <property type="match status" value="1"/>
</dbReference>
<dbReference type="Pfam" id="PF06807">
    <property type="entry name" value="Clp1"/>
    <property type="match status" value="1"/>
</dbReference>
<sequence length="421" mass="46266">MAVKMGTQKFVLQRENELRVEVGMNSALHLQLVDGTAEIFGSELPPMFWMTFPAGHKFAVFTWNGCTIEVDGVFDVAYVADETPMVSYANVHSVLEQRRRRAKDGFAAGPRCVVGGPTDHGKSSLARMLLSWAAREGWRPTFTDLDIGQGSITIPGTVSATPVEMPIHPVEGVPSNQALVYFYGHTTPSVNVNLYKALVQELTRKLDSEPASNPDLQAAGMVINTMGWVEGVGYELLLHAIETLRADTVLVLGQEKLHTMLQTALNARNPAVEVVKLHKSGGVVTRNRDYRQHTRVQKINEYFYGISQELFPHCFVANFSDFQVFRLGGGPQAPLSALPIGAKPVADPTRVVPVRFSKELLHAVLSVSFAKVPEDLLKSNVAGFIHIQDVDMERQKVTYMAPCPGPLPNQLLLAGSLVWNP</sequence>
<feature type="binding site" evidence="6">
    <location>
        <begin position="119"/>
        <end position="124"/>
    </location>
    <ligand>
        <name>ATP</name>
        <dbReference type="ChEBI" id="CHEBI:30616"/>
    </ligand>
</feature>
<keyword evidence="5 6" id="KW-0539">Nucleus</keyword>
<dbReference type="GO" id="GO:0051731">
    <property type="term" value="F:polynucleotide 5'-hydroxyl-kinase activity"/>
    <property type="evidence" value="ECO:0007669"/>
    <property type="project" value="InterPro"/>
</dbReference>
<evidence type="ECO:0000256" key="5">
    <source>
        <dbReference type="ARBA" id="ARBA00023242"/>
    </source>
</evidence>
<evidence type="ECO:0000256" key="1">
    <source>
        <dbReference type="ARBA" id="ARBA00004123"/>
    </source>
</evidence>
<feature type="binding site" evidence="6">
    <location>
        <position position="17"/>
    </location>
    <ligand>
        <name>ATP</name>
        <dbReference type="ChEBI" id="CHEBI:30616"/>
    </ligand>
</feature>
<proteinExistence type="inferred from homology"/>
<evidence type="ECO:0000313" key="10">
    <source>
        <dbReference type="EMBL" id="KAG0579627.1"/>
    </source>
</evidence>
<keyword evidence="2 6" id="KW-0507">mRNA processing</keyword>
<keyword evidence="11" id="KW-1185">Reference proteome</keyword>
<dbReference type="InterPro" id="IPR038238">
    <property type="entry name" value="Clp1_C_sf"/>
</dbReference>
<feature type="binding site" evidence="6">
    <location>
        <position position="57"/>
    </location>
    <ligand>
        <name>ATP</name>
        <dbReference type="ChEBI" id="CHEBI:30616"/>
    </ligand>
</feature>
<comment type="similarity">
    <text evidence="6">Belongs to the Clp1 family. Clp1 subfamily.</text>
</comment>
<dbReference type="GO" id="GO:0005524">
    <property type="term" value="F:ATP binding"/>
    <property type="evidence" value="ECO:0007669"/>
    <property type="project" value="UniProtKB-UniRule"/>
</dbReference>
<dbReference type="Gene3D" id="2.60.120.1030">
    <property type="entry name" value="Clp1, DNA binding domain"/>
    <property type="match status" value="1"/>
</dbReference>
<dbReference type="Gene3D" id="2.40.30.330">
    <property type="entry name" value="Pre-mRNA cleavage complex subunit Clp1, C-terminal domain"/>
    <property type="match status" value="1"/>
</dbReference>
<evidence type="ECO:0000313" key="11">
    <source>
        <dbReference type="Proteomes" id="UP000822688"/>
    </source>
</evidence>
<dbReference type="Proteomes" id="UP000822688">
    <property type="component" value="Chromosome 4"/>
</dbReference>
<dbReference type="InterPro" id="IPR010655">
    <property type="entry name" value="Clp1_C"/>
</dbReference>
<evidence type="ECO:0000259" key="8">
    <source>
        <dbReference type="Pfam" id="PF16573"/>
    </source>
</evidence>
<dbReference type="Pfam" id="PF16573">
    <property type="entry name" value="CLP1_N"/>
    <property type="match status" value="1"/>
</dbReference>
<dbReference type="GO" id="GO:0031124">
    <property type="term" value="P:mRNA 3'-end processing"/>
    <property type="evidence" value="ECO:0007669"/>
    <property type="project" value="UniProtKB-UniRule"/>
</dbReference>
<dbReference type="EMBL" id="CM026424">
    <property type="protein sequence ID" value="KAG0579627.1"/>
    <property type="molecule type" value="Genomic_DNA"/>
</dbReference>
<evidence type="ECO:0000259" key="7">
    <source>
        <dbReference type="Pfam" id="PF06807"/>
    </source>
</evidence>
<evidence type="ECO:0000256" key="2">
    <source>
        <dbReference type="ARBA" id="ARBA00022664"/>
    </source>
</evidence>
<dbReference type="Pfam" id="PF16575">
    <property type="entry name" value="CLP1_P"/>
    <property type="match status" value="1"/>
</dbReference>
<feature type="domain" description="Clp1 P-loop" evidence="9">
    <location>
        <begin position="116"/>
        <end position="305"/>
    </location>
</feature>
<accession>A0A8T0I9I0</accession>
<organism evidence="10 11">
    <name type="scientific">Ceratodon purpureus</name>
    <name type="common">Fire moss</name>
    <name type="synonym">Dicranum purpureum</name>
    <dbReference type="NCBI Taxonomy" id="3225"/>
    <lineage>
        <taxon>Eukaryota</taxon>
        <taxon>Viridiplantae</taxon>
        <taxon>Streptophyta</taxon>
        <taxon>Embryophyta</taxon>
        <taxon>Bryophyta</taxon>
        <taxon>Bryophytina</taxon>
        <taxon>Bryopsida</taxon>
        <taxon>Dicranidae</taxon>
        <taxon>Pseudoditrichales</taxon>
        <taxon>Ditrichaceae</taxon>
        <taxon>Ceratodon</taxon>
    </lineage>
</organism>
<dbReference type="HAMAP" id="MF_03035">
    <property type="entry name" value="Clp1"/>
    <property type="match status" value="1"/>
</dbReference>
<comment type="subcellular location">
    <subcellularLocation>
        <location evidence="1 6">Nucleus</location>
    </subcellularLocation>
</comment>
<dbReference type="InterPro" id="IPR045116">
    <property type="entry name" value="Clp1/Grc3"/>
</dbReference>
<protein>
    <recommendedName>
        <fullName evidence="6">Protein CLP1 homolog</fullName>
    </recommendedName>
</protein>
<dbReference type="InterPro" id="IPR038239">
    <property type="entry name" value="Clp1_N_sf"/>
</dbReference>
<evidence type="ECO:0000256" key="6">
    <source>
        <dbReference type="HAMAP-Rule" id="MF_03035"/>
    </source>
</evidence>
<evidence type="ECO:0000256" key="4">
    <source>
        <dbReference type="ARBA" id="ARBA00022840"/>
    </source>
</evidence>
<evidence type="ECO:0000259" key="9">
    <source>
        <dbReference type="Pfam" id="PF16575"/>
    </source>
</evidence>
<evidence type="ECO:0000256" key="3">
    <source>
        <dbReference type="ARBA" id="ARBA00022741"/>
    </source>
</evidence>
<reference evidence="10" key="1">
    <citation type="submission" date="2020-06" db="EMBL/GenBank/DDBJ databases">
        <title>WGS assembly of Ceratodon purpureus strain R40.</title>
        <authorList>
            <person name="Carey S.B."/>
            <person name="Jenkins J."/>
            <person name="Shu S."/>
            <person name="Lovell J.T."/>
            <person name="Sreedasyam A."/>
            <person name="Maumus F."/>
            <person name="Tiley G.P."/>
            <person name="Fernandez-Pozo N."/>
            <person name="Barry K."/>
            <person name="Chen C."/>
            <person name="Wang M."/>
            <person name="Lipzen A."/>
            <person name="Daum C."/>
            <person name="Saski C.A."/>
            <person name="Payton A.C."/>
            <person name="Mcbreen J.C."/>
            <person name="Conrad R.E."/>
            <person name="Kollar L.M."/>
            <person name="Olsson S."/>
            <person name="Huttunen S."/>
            <person name="Landis J.B."/>
            <person name="Wickett N.J."/>
            <person name="Johnson M.G."/>
            <person name="Rensing S.A."/>
            <person name="Grimwood J."/>
            <person name="Schmutz J."/>
            <person name="Mcdaniel S.F."/>
        </authorList>
    </citation>
    <scope>NUCLEOTIDE SEQUENCE</scope>
    <source>
        <strain evidence="10">R40</strain>
    </source>
</reference>
<dbReference type="InterPro" id="IPR032324">
    <property type="entry name" value="Clp1_N"/>
</dbReference>
<comment type="caution">
    <text evidence="10">The sequence shown here is derived from an EMBL/GenBank/DDBJ whole genome shotgun (WGS) entry which is preliminary data.</text>
</comment>
<dbReference type="AlphaFoldDB" id="A0A8T0I9I0"/>
<feature type="domain" description="Clp1 N-terminal" evidence="8">
    <location>
        <begin position="12"/>
        <end position="102"/>
    </location>
</feature>
<dbReference type="InterPro" id="IPR028606">
    <property type="entry name" value="Clp1"/>
</dbReference>
<name>A0A8T0I9I0_CERPU</name>
<dbReference type="SUPFAM" id="SSF52540">
    <property type="entry name" value="P-loop containing nucleoside triphosphate hydrolases"/>
    <property type="match status" value="1"/>
</dbReference>
<dbReference type="PANTHER" id="PTHR12755">
    <property type="entry name" value="CLEAVAGE/POLYADENYLATION FACTOR IA SUBUNIT CLP1P"/>
    <property type="match status" value="1"/>
</dbReference>